<protein>
    <recommendedName>
        <fullName evidence="8">Putative manganese efflux pump MntP</fullName>
    </recommendedName>
</protein>
<organism evidence="9 10">
    <name type="scientific">Halothermothrix orenii (strain H 168 / OCM 544 / DSM 9562)</name>
    <dbReference type="NCBI Taxonomy" id="373903"/>
    <lineage>
        <taxon>Bacteria</taxon>
        <taxon>Bacillati</taxon>
        <taxon>Bacillota</taxon>
        <taxon>Clostridia</taxon>
        <taxon>Halanaerobiales</taxon>
        <taxon>Halothermotrichaceae</taxon>
        <taxon>Halothermothrix</taxon>
    </lineage>
</organism>
<name>B8D152_HALOH</name>
<evidence type="ECO:0000313" key="9">
    <source>
        <dbReference type="EMBL" id="ACL69021.1"/>
    </source>
</evidence>
<dbReference type="GO" id="GO:0005384">
    <property type="term" value="F:manganese ion transmembrane transporter activity"/>
    <property type="evidence" value="ECO:0007669"/>
    <property type="project" value="UniProtKB-UniRule"/>
</dbReference>
<comment type="similarity">
    <text evidence="8">Belongs to the MntP (TC 9.B.29) family.</text>
</comment>
<evidence type="ECO:0000256" key="6">
    <source>
        <dbReference type="ARBA" id="ARBA00023136"/>
    </source>
</evidence>
<dbReference type="PANTHER" id="PTHR35529:SF1">
    <property type="entry name" value="MANGANESE EFFLUX PUMP MNTP-RELATED"/>
    <property type="match status" value="1"/>
</dbReference>
<dbReference type="OrthoDB" id="9811590at2"/>
<dbReference type="RefSeq" id="WP_012635209.1">
    <property type="nucleotide sequence ID" value="NC_011899.1"/>
</dbReference>
<comment type="function">
    <text evidence="8">Probably functions as a manganese efflux pump.</text>
</comment>
<dbReference type="HOGENOM" id="CLU_096410_3_0_9"/>
<keyword evidence="8" id="KW-0997">Cell inner membrane</keyword>
<feature type="transmembrane region" description="Helical" evidence="8">
    <location>
        <begin position="68"/>
        <end position="86"/>
    </location>
</feature>
<evidence type="ECO:0000256" key="8">
    <source>
        <dbReference type="HAMAP-Rule" id="MF_01521"/>
    </source>
</evidence>
<dbReference type="GO" id="GO:0005886">
    <property type="term" value="C:plasma membrane"/>
    <property type="evidence" value="ECO:0007669"/>
    <property type="project" value="UniProtKB-SubCell"/>
</dbReference>
<dbReference type="Proteomes" id="UP000000719">
    <property type="component" value="Chromosome"/>
</dbReference>
<dbReference type="AlphaFoldDB" id="B8D152"/>
<keyword evidence="10" id="KW-1185">Reference proteome</keyword>
<accession>B8D152</accession>
<keyword evidence="5 8" id="KW-0406">Ion transport</keyword>
<comment type="subcellular location">
    <subcellularLocation>
        <location evidence="8">Cell inner membrane</location>
        <topology evidence="8">Multi-pass membrane protein</topology>
    </subcellularLocation>
</comment>
<gene>
    <name evidence="8" type="primary">mntP</name>
    <name evidence="9" type="ordered locus">Hore_02600</name>
</gene>
<dbReference type="Pfam" id="PF02659">
    <property type="entry name" value="Mntp"/>
    <property type="match status" value="1"/>
</dbReference>
<evidence type="ECO:0000256" key="5">
    <source>
        <dbReference type="ARBA" id="ARBA00023065"/>
    </source>
</evidence>
<feature type="transmembrane region" description="Helical" evidence="8">
    <location>
        <begin position="132"/>
        <end position="150"/>
    </location>
</feature>
<reference evidence="9 10" key="1">
    <citation type="journal article" date="2009" name="PLoS ONE">
        <title>Genome analysis of the anaerobic thermohalophilic bacterium Halothermothrix orenii.</title>
        <authorList>
            <person name="Mavromatis K."/>
            <person name="Ivanova N."/>
            <person name="Anderson I."/>
            <person name="Lykidis A."/>
            <person name="Hooper S.D."/>
            <person name="Sun H."/>
            <person name="Kunin V."/>
            <person name="Lapidus A."/>
            <person name="Hugenholtz P."/>
            <person name="Patel B."/>
            <person name="Kyrpides N.C."/>
        </authorList>
    </citation>
    <scope>NUCLEOTIDE SEQUENCE [LARGE SCALE GENOMIC DNA]</scope>
    <source>
        <strain evidence="10">H 168 / OCM 544 / DSM 9562</strain>
    </source>
</reference>
<feature type="transmembrane region" description="Helical" evidence="8">
    <location>
        <begin position="35"/>
        <end position="56"/>
    </location>
</feature>
<dbReference type="PANTHER" id="PTHR35529">
    <property type="entry name" value="MANGANESE EFFLUX PUMP MNTP-RELATED"/>
    <property type="match status" value="1"/>
</dbReference>
<dbReference type="EMBL" id="CP001098">
    <property type="protein sequence ID" value="ACL69021.1"/>
    <property type="molecule type" value="Genomic_DNA"/>
</dbReference>
<keyword evidence="3 8" id="KW-0812">Transmembrane</keyword>
<keyword evidence="1 8" id="KW-0813">Transport</keyword>
<evidence type="ECO:0000256" key="2">
    <source>
        <dbReference type="ARBA" id="ARBA00022475"/>
    </source>
</evidence>
<dbReference type="HAMAP" id="MF_01521">
    <property type="entry name" value="MntP_pump"/>
    <property type="match status" value="1"/>
</dbReference>
<keyword evidence="6 8" id="KW-0472">Membrane</keyword>
<feature type="transmembrane region" description="Helical" evidence="8">
    <location>
        <begin position="106"/>
        <end position="125"/>
    </location>
</feature>
<dbReference type="KEGG" id="hor:Hore_02600"/>
<keyword evidence="4 8" id="KW-1133">Transmembrane helix</keyword>
<evidence type="ECO:0000256" key="4">
    <source>
        <dbReference type="ARBA" id="ARBA00022989"/>
    </source>
</evidence>
<dbReference type="InterPro" id="IPR003810">
    <property type="entry name" value="Mntp/YtaF"/>
</dbReference>
<sequence>MTLLTLFFTAFGLAMDAFSVSVTSGIILNQIRFKNAIKIGFFFGFFQAFMPLVGWFCSLKFSNYIKSYDHWVAFILLLIIGLKMIYETTTDEDNNFNPLNNKILLLLAIATSIDALAVGVSFACLKVAILPSVMIIGWTTFILSAPGVFIGKTGGNLLQNKAQIIGGLILIFIGTRILFEHLNINIVSILNFIP</sequence>
<evidence type="ECO:0000256" key="7">
    <source>
        <dbReference type="ARBA" id="ARBA00023211"/>
    </source>
</evidence>
<evidence type="ECO:0000256" key="3">
    <source>
        <dbReference type="ARBA" id="ARBA00022692"/>
    </source>
</evidence>
<keyword evidence="7 8" id="KW-0464">Manganese</keyword>
<proteinExistence type="inferred from homology"/>
<dbReference type="eggNOG" id="COG1971">
    <property type="taxonomic scope" value="Bacteria"/>
</dbReference>
<evidence type="ECO:0000256" key="1">
    <source>
        <dbReference type="ARBA" id="ARBA00022448"/>
    </source>
</evidence>
<feature type="transmembrane region" description="Helical" evidence="8">
    <location>
        <begin position="162"/>
        <end position="179"/>
    </location>
</feature>
<evidence type="ECO:0000313" key="10">
    <source>
        <dbReference type="Proteomes" id="UP000000719"/>
    </source>
</evidence>
<keyword evidence="2 8" id="KW-1003">Cell membrane</keyword>
<dbReference type="InterPro" id="IPR022929">
    <property type="entry name" value="Put_MntP"/>
</dbReference>